<dbReference type="AlphaFoldDB" id="A0A9P3HBX7"/>
<feature type="compositionally biased region" description="Polar residues" evidence="5">
    <location>
        <begin position="655"/>
        <end position="669"/>
    </location>
</feature>
<dbReference type="CDD" id="cd00167">
    <property type="entry name" value="SANT"/>
    <property type="match status" value="2"/>
</dbReference>
<sequence length="981" mass="111508">MSWIGQVVRGTRTAMVGGGLQRPSLNSCGCNLATTSRPTALRPHSFIQSRGATRTATKTAAQSPKSGESSPTSEVAQRLLKKRRKRAAVSHTDRSNYKWTPEVDAQIVNLRLEGNSWAEIGAAVGMDHAACHSRYMRVLDPSHRLEWTSVKLDKLNTMVSEGKSWSRIATEFLTTQAVCREKWASMHQGMAALARKGSSLVTSMAPGTGRGNRTLLAISEVGLVSTKRRRWCDHIDSLLLDMHNRGLSWKQIGKVLGTSPLNCYTRYHSRIKGQLESGWTPLTLNIDNTPYYLLPDRPLQAFLARNASTAEGSDTSSTTGRSSRPSRGPLGLVGEEYMHDIAPDDSKMQRTWSKEEDNTILEGRKAGFSFKVIGDDLRIDPALCHYRYVTELSDSSKKNPWTPRLEQRLIFYIQQGMSWPSIGEELGVHPILCQRKYAQLRQPRTLTTENSDQRQQSTFEGQQSAATSNGEQHDRLDDDDDEVNIDDTADGFDEDYRAHDMDEEEEQAGEYTDDETMDDLHLSAGSEDSEEILDDDTEERSTPIRGTADSSLAGSIRNEQDDYRFQWNLYTRWTPEDETILIRHVINNGTQSWQDVSDKLAGKYTAEECKTVWKFLDMPVHPTASRSEKKWDAYRESQFWRLWLENGSDFNKISRQLSESEPTGHSSLSGGLDRNRESQGDEATDLAKFTPEECEAMFKQRITSHSPPLNEDDENFARDCVQLALSKSKVPKFHWDREKSVKLQKLVRQRLRTRGFHVNWVNWKWVARHVGGGATVQGCSVHWRLLRSKDQDSWSNEELLLLEQGIREVGSSVDNEGPSASRTARASGPSRAVFRAVQRHYLPDRSLVDLELKYFLMSDKATQVSVDEYMTLLDAVGKYGEGHWDKVVEYMQEHLPASSESSTARWTKAPARRVWEASYKAKLMHTPWTSTEDEDLLYTVEKIGRNDWMAVSRFFPDKSAWVCRLRWCQLTDDHRTDPKQL</sequence>
<feature type="compositionally biased region" description="Polar residues" evidence="5">
    <location>
        <begin position="62"/>
        <end position="75"/>
    </location>
</feature>
<feature type="region of interest" description="Disordered" evidence="5">
    <location>
        <begin position="655"/>
        <end position="686"/>
    </location>
</feature>
<feature type="compositionally biased region" description="Polar residues" evidence="5">
    <location>
        <begin position="445"/>
        <end position="470"/>
    </location>
</feature>
<dbReference type="GO" id="GO:0042796">
    <property type="term" value="P:snRNA transcription by RNA polymerase III"/>
    <property type="evidence" value="ECO:0007669"/>
    <property type="project" value="TreeGrafter"/>
</dbReference>
<dbReference type="GO" id="GO:0000978">
    <property type="term" value="F:RNA polymerase II cis-regulatory region sequence-specific DNA binding"/>
    <property type="evidence" value="ECO:0007669"/>
    <property type="project" value="TreeGrafter"/>
</dbReference>
<name>A0A9P3HBX7_9FUNG</name>
<evidence type="ECO:0000256" key="1">
    <source>
        <dbReference type="ARBA" id="ARBA00023015"/>
    </source>
</evidence>
<keyword evidence="8" id="KW-1185">Reference proteome</keyword>
<keyword evidence="1" id="KW-0805">Transcription regulation</keyword>
<dbReference type="GO" id="GO:0001006">
    <property type="term" value="F:RNA polymerase III type 3 promoter sequence-specific DNA binding"/>
    <property type="evidence" value="ECO:0007669"/>
    <property type="project" value="TreeGrafter"/>
</dbReference>
<dbReference type="SMART" id="SM00717">
    <property type="entry name" value="SANT"/>
    <property type="match status" value="5"/>
</dbReference>
<feature type="domain" description="Myb-like" evidence="6">
    <location>
        <begin position="920"/>
        <end position="971"/>
    </location>
</feature>
<evidence type="ECO:0000256" key="3">
    <source>
        <dbReference type="ARBA" id="ARBA00023163"/>
    </source>
</evidence>
<accession>A0A9P3HBX7</accession>
<dbReference type="OrthoDB" id="2143914at2759"/>
<reference evidence="7" key="2">
    <citation type="journal article" date="2022" name="Microbiol. Resour. Announc.">
        <title>Whole-Genome Sequence of Entomortierella parvispora E1425, a Mucoromycotan Fungus Associated with Burkholderiaceae-Related Endosymbiotic Bacteria.</title>
        <authorList>
            <person name="Herlambang A."/>
            <person name="Guo Y."/>
            <person name="Takashima Y."/>
            <person name="Narisawa K."/>
            <person name="Ohta H."/>
            <person name="Nishizawa T."/>
        </authorList>
    </citation>
    <scope>NUCLEOTIDE SEQUENCE</scope>
    <source>
        <strain evidence="7">E1425</strain>
    </source>
</reference>
<protein>
    <recommendedName>
        <fullName evidence="6">Myb-like domain-containing protein</fullName>
    </recommendedName>
</protein>
<evidence type="ECO:0000313" key="8">
    <source>
        <dbReference type="Proteomes" id="UP000827284"/>
    </source>
</evidence>
<keyword evidence="3" id="KW-0804">Transcription</keyword>
<keyword evidence="2" id="KW-0238">DNA-binding</keyword>
<evidence type="ECO:0000256" key="2">
    <source>
        <dbReference type="ARBA" id="ARBA00023125"/>
    </source>
</evidence>
<feature type="region of interest" description="Disordered" evidence="5">
    <location>
        <begin position="445"/>
        <end position="550"/>
    </location>
</feature>
<comment type="caution">
    <text evidence="7">The sequence shown here is derived from an EMBL/GenBank/DDBJ whole genome shotgun (WGS) entry which is preliminary data.</text>
</comment>
<feature type="compositionally biased region" description="Acidic residues" evidence="5">
    <location>
        <begin position="477"/>
        <end position="493"/>
    </location>
</feature>
<feature type="compositionally biased region" description="Acidic residues" evidence="5">
    <location>
        <begin position="501"/>
        <end position="517"/>
    </location>
</feature>
<dbReference type="Proteomes" id="UP000827284">
    <property type="component" value="Unassembled WGS sequence"/>
</dbReference>
<evidence type="ECO:0000259" key="6">
    <source>
        <dbReference type="PROSITE" id="PS50090"/>
    </source>
</evidence>
<feature type="region of interest" description="Disordered" evidence="5">
    <location>
        <begin position="308"/>
        <end position="331"/>
    </location>
</feature>
<feature type="region of interest" description="Disordered" evidence="5">
    <location>
        <begin position="47"/>
        <end position="75"/>
    </location>
</feature>
<feature type="compositionally biased region" description="Low complexity" evidence="5">
    <location>
        <begin position="312"/>
        <end position="329"/>
    </location>
</feature>
<feature type="domain" description="Myb-like" evidence="6">
    <location>
        <begin position="572"/>
        <end position="617"/>
    </location>
</feature>
<proteinExistence type="predicted"/>
<dbReference type="Gene3D" id="1.10.10.60">
    <property type="entry name" value="Homeodomain-like"/>
    <property type="match status" value="2"/>
</dbReference>
<feature type="compositionally biased region" description="Acidic residues" evidence="5">
    <location>
        <begin position="527"/>
        <end position="538"/>
    </location>
</feature>
<dbReference type="GO" id="GO:0019185">
    <property type="term" value="C:snRNA-activating protein complex"/>
    <property type="evidence" value="ECO:0007669"/>
    <property type="project" value="TreeGrafter"/>
</dbReference>
<keyword evidence="4" id="KW-0539">Nucleus</keyword>
<gene>
    <name evidence="7" type="ORF">EMPS_06170</name>
</gene>
<dbReference type="InterPro" id="IPR001005">
    <property type="entry name" value="SANT/Myb"/>
</dbReference>
<dbReference type="InterPro" id="IPR009057">
    <property type="entry name" value="Homeodomain-like_sf"/>
</dbReference>
<evidence type="ECO:0000256" key="4">
    <source>
        <dbReference type="ARBA" id="ARBA00023242"/>
    </source>
</evidence>
<organism evidence="7 8">
    <name type="scientific">Entomortierella parvispora</name>
    <dbReference type="NCBI Taxonomy" id="205924"/>
    <lineage>
        <taxon>Eukaryota</taxon>
        <taxon>Fungi</taxon>
        <taxon>Fungi incertae sedis</taxon>
        <taxon>Mucoromycota</taxon>
        <taxon>Mortierellomycotina</taxon>
        <taxon>Mortierellomycetes</taxon>
        <taxon>Mortierellales</taxon>
        <taxon>Mortierellaceae</taxon>
        <taxon>Entomortierella</taxon>
    </lineage>
</organism>
<dbReference type="InterPro" id="IPR051575">
    <property type="entry name" value="Myb-like_DNA-bd"/>
</dbReference>
<dbReference type="GO" id="GO:0042795">
    <property type="term" value="P:snRNA transcription by RNA polymerase II"/>
    <property type="evidence" value="ECO:0007669"/>
    <property type="project" value="TreeGrafter"/>
</dbReference>
<evidence type="ECO:0000313" key="7">
    <source>
        <dbReference type="EMBL" id="GJJ73812.1"/>
    </source>
</evidence>
<dbReference type="Pfam" id="PF13921">
    <property type="entry name" value="Myb_DNA-bind_6"/>
    <property type="match status" value="1"/>
</dbReference>
<feature type="compositionally biased region" description="Low complexity" evidence="5">
    <location>
        <begin position="52"/>
        <end position="61"/>
    </location>
</feature>
<dbReference type="EMBL" id="BQFW01000008">
    <property type="protein sequence ID" value="GJJ73812.1"/>
    <property type="molecule type" value="Genomic_DNA"/>
</dbReference>
<reference evidence="7" key="1">
    <citation type="submission" date="2021-11" db="EMBL/GenBank/DDBJ databases">
        <authorList>
            <person name="Herlambang A."/>
            <person name="Guo Y."/>
            <person name="Takashima Y."/>
            <person name="Nishizawa T."/>
        </authorList>
    </citation>
    <scope>NUCLEOTIDE SEQUENCE</scope>
    <source>
        <strain evidence="7">E1425</strain>
    </source>
</reference>
<dbReference type="PANTHER" id="PTHR46621">
    <property type="entry name" value="SNRNA-ACTIVATING PROTEIN COMPLEX SUBUNIT 4"/>
    <property type="match status" value="1"/>
</dbReference>
<evidence type="ECO:0000256" key="5">
    <source>
        <dbReference type="SAM" id="MobiDB-lite"/>
    </source>
</evidence>
<dbReference type="PANTHER" id="PTHR46621:SF1">
    <property type="entry name" value="SNRNA-ACTIVATING PROTEIN COMPLEX SUBUNIT 4"/>
    <property type="match status" value="1"/>
</dbReference>
<dbReference type="SUPFAM" id="SSF46689">
    <property type="entry name" value="Homeodomain-like"/>
    <property type="match status" value="2"/>
</dbReference>
<dbReference type="PROSITE" id="PS50090">
    <property type="entry name" value="MYB_LIKE"/>
    <property type="match status" value="2"/>
</dbReference>